<reference evidence="1 2" key="1">
    <citation type="submission" date="2013-12" db="EMBL/GenBank/DDBJ databases">
        <title>Draft genome of the parsitic nematode Ancylostoma duodenale.</title>
        <authorList>
            <person name="Mitreva M."/>
        </authorList>
    </citation>
    <scope>NUCLEOTIDE SEQUENCE [LARGE SCALE GENOMIC DNA]</scope>
    <source>
        <strain evidence="1 2">Zhejiang</strain>
    </source>
</reference>
<name>A0A0C2GIF7_9BILA</name>
<keyword evidence="2" id="KW-1185">Reference proteome</keyword>
<dbReference type="AlphaFoldDB" id="A0A0C2GIF7"/>
<proteinExistence type="predicted"/>
<accession>A0A0C2GIF7</accession>
<dbReference type="PANTHER" id="PTHR47331">
    <property type="entry name" value="PHD-TYPE DOMAIN-CONTAINING PROTEIN"/>
    <property type="match status" value="1"/>
</dbReference>
<sequence>MRNKIFNAPSDVAEQQPMTKETQNLVVSTLPTPNQEVAILITKDHVRTFTKAKRLSAIMLRFLTSLVSKVNAKRKNKIITTSLRSSPRTEVQYDKYINGKEIQWAGQVLVRNHQQALITPNIIKSLKHLSIKKDEQGILRCHGRLGCSELDLATKYPIFILQKTDLAEKIINDYHQHMHPRINRTIAIEDLPKERVVRTRPFQSVGLDYFGPTPIAPGNTDEGKVNGCIITYLHGNSPSSS</sequence>
<protein>
    <submittedName>
        <fullName evidence="1">Uncharacterized protein</fullName>
    </submittedName>
</protein>
<dbReference type="Proteomes" id="UP000054047">
    <property type="component" value="Unassembled WGS sequence"/>
</dbReference>
<gene>
    <name evidence="1" type="ORF">ANCDUO_08760</name>
</gene>
<organism evidence="1 2">
    <name type="scientific">Ancylostoma duodenale</name>
    <dbReference type="NCBI Taxonomy" id="51022"/>
    <lineage>
        <taxon>Eukaryota</taxon>
        <taxon>Metazoa</taxon>
        <taxon>Ecdysozoa</taxon>
        <taxon>Nematoda</taxon>
        <taxon>Chromadorea</taxon>
        <taxon>Rhabditida</taxon>
        <taxon>Rhabditina</taxon>
        <taxon>Rhabditomorpha</taxon>
        <taxon>Strongyloidea</taxon>
        <taxon>Ancylostomatidae</taxon>
        <taxon>Ancylostomatinae</taxon>
        <taxon>Ancylostoma</taxon>
    </lineage>
</organism>
<evidence type="ECO:0000313" key="2">
    <source>
        <dbReference type="Proteomes" id="UP000054047"/>
    </source>
</evidence>
<evidence type="ECO:0000313" key="1">
    <source>
        <dbReference type="EMBL" id="KIH60975.1"/>
    </source>
</evidence>
<dbReference type="EMBL" id="KN730487">
    <property type="protein sequence ID" value="KIH60975.1"/>
    <property type="molecule type" value="Genomic_DNA"/>
</dbReference>